<dbReference type="OrthoDB" id="5180306at2"/>
<name>A0A563EIL2_9PSEU</name>
<dbReference type="AlphaFoldDB" id="A0A563EIL2"/>
<evidence type="ECO:0000256" key="1">
    <source>
        <dbReference type="SAM" id="MobiDB-lite"/>
    </source>
</evidence>
<dbReference type="Gene3D" id="1.10.287.1060">
    <property type="entry name" value="ESAT-6-like"/>
    <property type="match status" value="1"/>
</dbReference>
<evidence type="ECO:0008006" key="4">
    <source>
        <dbReference type="Google" id="ProtNLM"/>
    </source>
</evidence>
<sequence>MADVADEDEKKVNNADEARDDNYWTSEDGGDGFLKGEGVVGTLKESGLYEDGAKAWKALGNLTSGNPADVQEAVGDIQGFVSELPIAGMITDPLHTLLTFGLGFLIDLIKPLDDALKLVTGDEEQLGNAAEKFEQVAKDLKGMGEQFAGTVETGLQSWHGEASGASRERLSEFAEGIVETGGEAESIVALLNGSKALMKAAYDLVMGLIASLIEWLIITWLAAQAAAIPTCGASEVAAAGATTVEVGVATSRVATVVQKVTGILQKISKVFKVLSGRLAGPKWWRTTAGKFAGKDAMAAWNKTPGWGPAAKQFGKDALSNAGTSLADSAKSGGKDVIGMMTDDPPDASEVDRKLSI</sequence>
<evidence type="ECO:0000313" key="3">
    <source>
        <dbReference type="Proteomes" id="UP000316639"/>
    </source>
</evidence>
<organism evidence="2 3">
    <name type="scientific">Lentzea tibetensis</name>
    <dbReference type="NCBI Taxonomy" id="2591470"/>
    <lineage>
        <taxon>Bacteria</taxon>
        <taxon>Bacillati</taxon>
        <taxon>Actinomycetota</taxon>
        <taxon>Actinomycetes</taxon>
        <taxon>Pseudonocardiales</taxon>
        <taxon>Pseudonocardiaceae</taxon>
        <taxon>Lentzea</taxon>
    </lineage>
</organism>
<dbReference type="InterPro" id="IPR036689">
    <property type="entry name" value="ESAT-6-like_sf"/>
</dbReference>
<feature type="region of interest" description="Disordered" evidence="1">
    <location>
        <begin position="324"/>
        <end position="356"/>
    </location>
</feature>
<dbReference type="Proteomes" id="UP000316639">
    <property type="component" value="Unassembled WGS sequence"/>
</dbReference>
<keyword evidence="3" id="KW-1185">Reference proteome</keyword>
<proteinExistence type="predicted"/>
<dbReference type="EMBL" id="VOBR01000033">
    <property type="protein sequence ID" value="TWP46352.1"/>
    <property type="molecule type" value="Genomic_DNA"/>
</dbReference>
<feature type="region of interest" description="Disordered" evidence="1">
    <location>
        <begin position="1"/>
        <end position="29"/>
    </location>
</feature>
<reference evidence="2 3" key="1">
    <citation type="submission" date="2019-07" db="EMBL/GenBank/DDBJ databases">
        <title>Lentzea xizangensis sp. nov., isolated from Qinghai-Tibetan Plateau Soils.</title>
        <authorList>
            <person name="Huang J."/>
        </authorList>
    </citation>
    <scope>NUCLEOTIDE SEQUENCE [LARGE SCALE GENOMIC DNA]</scope>
    <source>
        <strain evidence="2 3">FXJ1.1311</strain>
    </source>
</reference>
<feature type="compositionally biased region" description="Basic and acidic residues" evidence="1">
    <location>
        <begin position="8"/>
        <end position="22"/>
    </location>
</feature>
<dbReference type="RefSeq" id="WP_146358707.1">
    <property type="nucleotide sequence ID" value="NZ_VOBR01000033.1"/>
</dbReference>
<comment type="caution">
    <text evidence="2">The sequence shown here is derived from an EMBL/GenBank/DDBJ whole genome shotgun (WGS) entry which is preliminary data.</text>
</comment>
<gene>
    <name evidence="2" type="ORF">FKR81_36040</name>
</gene>
<dbReference type="SUPFAM" id="SSF140453">
    <property type="entry name" value="EsxAB dimer-like"/>
    <property type="match status" value="1"/>
</dbReference>
<accession>A0A563EIL2</accession>
<evidence type="ECO:0000313" key="2">
    <source>
        <dbReference type="EMBL" id="TWP46352.1"/>
    </source>
</evidence>
<protein>
    <recommendedName>
        <fullName evidence="4">WXG100 family type VII secretion target</fullName>
    </recommendedName>
</protein>